<comment type="subcellular location">
    <subcellularLocation>
        <location evidence="1">Cell membrane</location>
        <topology evidence="1">Multi-pass membrane protein</topology>
    </subcellularLocation>
</comment>
<evidence type="ECO:0000313" key="16">
    <source>
        <dbReference type="Proteomes" id="UP000717996"/>
    </source>
</evidence>
<evidence type="ECO:0008006" key="17">
    <source>
        <dbReference type="Google" id="ProtNLM"/>
    </source>
</evidence>
<evidence type="ECO:0000313" key="15">
    <source>
        <dbReference type="EMBL" id="KAG1539763.1"/>
    </source>
</evidence>
<dbReference type="GO" id="GO:0022857">
    <property type="term" value="F:transmembrane transporter activity"/>
    <property type="evidence" value="ECO:0007669"/>
    <property type="project" value="InterPro"/>
</dbReference>
<feature type="domain" description="SH3" evidence="13">
    <location>
        <begin position="534"/>
        <end position="594"/>
    </location>
</feature>
<keyword evidence="4 10" id="KW-0728">SH3 domain</keyword>
<dbReference type="SMART" id="SM00326">
    <property type="entry name" value="SH3"/>
    <property type="match status" value="1"/>
</dbReference>
<keyword evidence="5" id="KW-1003">Cell membrane</keyword>
<dbReference type="CDD" id="cd17352">
    <property type="entry name" value="MFS_MCT_SLC16"/>
    <property type="match status" value="1"/>
</dbReference>
<sequence length="594" mass="64733">MSILSDKAGKNDVESIKSTRDPPDGGRAWLVLLGCFCGLFCTQGYNYVWGIFLNYYNQYVFKDQMTALSWIGSLWLALSNIIGPFYGWFIVKVGYKWMLITALVLCTLSMMLSSIATQMWHLYLTQGLLSGIGASLVWFPCISAAQQWFSKRRGLSVGIAISGSGFGGLVLANVVQAAMDRLGHQWALRIVGFISFVCLSIAACTVRPLNEMSEKNIKVFDLTPFRNKQFILLFCVQFIGNFAFNVPSSFLPAYADYLHLNPWIGTNMSAIISGVMIVGKISSGWISDYVGRANMTFFVTTMTGVMCLAVWLPAKNAATVWAFAALFGYFGGGHLTMVPALLGQVVGMEDIEAANGLLFFAWFFGGLFGSPICSVLIDEKSGNPRYDHAIIFGGVLMIFAGLLAWTILAFLGASISLLTFQLDSIVPISRLIGGGSSAYASGYVILIIIQFIWVMIFGSDSESFVGQYGPCHYSNNNAVGVHQPQYEMGREEKTTLSDPVIEQSPPPTTTTTAAAAAAAAAAQATAVPSPTTVEYRERVQALHAYQANPEDPNELSFSKGEILEIVDRNGNWWQARKSDGTEGIIPSNYFAPSS</sequence>
<dbReference type="CDD" id="cd11855">
    <property type="entry name" value="SH3_Sho1p"/>
    <property type="match status" value="1"/>
</dbReference>
<dbReference type="Gene3D" id="1.20.1250.20">
    <property type="entry name" value="MFS general substrate transporter like domains"/>
    <property type="match status" value="2"/>
</dbReference>
<dbReference type="SUPFAM" id="SSF103473">
    <property type="entry name" value="MFS general substrate transporter"/>
    <property type="match status" value="1"/>
</dbReference>
<evidence type="ECO:0000256" key="2">
    <source>
        <dbReference type="ARBA" id="ARBA00006727"/>
    </source>
</evidence>
<dbReference type="PANTHER" id="PTHR11360">
    <property type="entry name" value="MONOCARBOXYLATE TRANSPORTER"/>
    <property type="match status" value="1"/>
</dbReference>
<keyword evidence="7 12" id="KW-1133">Transmembrane helix</keyword>
<evidence type="ECO:0000256" key="12">
    <source>
        <dbReference type="SAM" id="Phobius"/>
    </source>
</evidence>
<feature type="transmembrane region" description="Helical" evidence="12">
    <location>
        <begin position="97"/>
        <end position="116"/>
    </location>
</feature>
<evidence type="ECO:0000256" key="3">
    <source>
        <dbReference type="ARBA" id="ARBA00009739"/>
    </source>
</evidence>
<evidence type="ECO:0000259" key="13">
    <source>
        <dbReference type="PROSITE" id="PS50002"/>
    </source>
</evidence>
<feature type="transmembrane region" description="Helical" evidence="12">
    <location>
        <begin position="28"/>
        <end position="48"/>
    </location>
</feature>
<dbReference type="Pfam" id="PF07690">
    <property type="entry name" value="MFS_1"/>
    <property type="match status" value="1"/>
</dbReference>
<reference evidence="15" key="1">
    <citation type="journal article" date="2020" name="Microb. Genom.">
        <title>Genetic diversity of clinical and environmental Mucorales isolates obtained from an investigation of mucormycosis cases among solid organ transplant recipients.</title>
        <authorList>
            <person name="Nguyen M.H."/>
            <person name="Kaul D."/>
            <person name="Muto C."/>
            <person name="Cheng S.J."/>
            <person name="Richter R.A."/>
            <person name="Bruno V.M."/>
            <person name="Liu G."/>
            <person name="Beyhan S."/>
            <person name="Sundermann A.J."/>
            <person name="Mounaud S."/>
            <person name="Pasculle A.W."/>
            <person name="Nierman W.C."/>
            <person name="Driscoll E."/>
            <person name="Cumbie R."/>
            <person name="Clancy C.J."/>
            <person name="Dupont C.L."/>
        </authorList>
    </citation>
    <scope>NUCLEOTIDE SEQUENCE</scope>
    <source>
        <strain evidence="15">GL16</strain>
    </source>
</reference>
<dbReference type="InterPro" id="IPR036259">
    <property type="entry name" value="MFS_trans_sf"/>
</dbReference>
<protein>
    <recommendedName>
        <fullName evidence="17">Major facilitator superfamily (MFS) profile domain-containing protein</fullName>
    </recommendedName>
</protein>
<feature type="domain" description="Major facilitator superfamily (MFS) profile" evidence="14">
    <location>
        <begin position="30"/>
        <end position="412"/>
    </location>
</feature>
<feature type="transmembrane region" description="Helical" evidence="12">
    <location>
        <begin position="122"/>
        <end position="142"/>
    </location>
</feature>
<evidence type="ECO:0000256" key="10">
    <source>
        <dbReference type="PROSITE-ProRule" id="PRU00192"/>
    </source>
</evidence>
<gene>
    <name evidence="15" type="ORF">G6F51_008938</name>
</gene>
<evidence type="ECO:0000256" key="8">
    <source>
        <dbReference type="ARBA" id="ARBA00023016"/>
    </source>
</evidence>
<dbReference type="InterPro" id="IPR035522">
    <property type="entry name" value="Sho1_SH3"/>
</dbReference>
<dbReference type="Proteomes" id="UP000717996">
    <property type="component" value="Unassembled WGS sequence"/>
</dbReference>
<dbReference type="SUPFAM" id="SSF50044">
    <property type="entry name" value="SH3-domain"/>
    <property type="match status" value="1"/>
</dbReference>
<dbReference type="InterPro" id="IPR011701">
    <property type="entry name" value="MFS"/>
</dbReference>
<dbReference type="EMBL" id="JAANIT010001551">
    <property type="protein sequence ID" value="KAG1539763.1"/>
    <property type="molecule type" value="Genomic_DNA"/>
</dbReference>
<feature type="compositionally biased region" description="Basic and acidic residues" evidence="11">
    <location>
        <begin position="7"/>
        <end position="21"/>
    </location>
</feature>
<dbReference type="InterPro" id="IPR001452">
    <property type="entry name" value="SH3_domain"/>
</dbReference>
<keyword evidence="6 12" id="KW-0812">Transmembrane</keyword>
<name>A0A9P6Y5T7_RHIOR</name>
<feature type="transmembrane region" description="Helical" evidence="12">
    <location>
        <begin position="154"/>
        <end position="174"/>
    </location>
</feature>
<feature type="transmembrane region" description="Helical" evidence="12">
    <location>
        <begin position="354"/>
        <end position="377"/>
    </location>
</feature>
<evidence type="ECO:0000256" key="1">
    <source>
        <dbReference type="ARBA" id="ARBA00004651"/>
    </source>
</evidence>
<dbReference type="Gene3D" id="2.30.30.40">
    <property type="entry name" value="SH3 Domains"/>
    <property type="match status" value="1"/>
</dbReference>
<dbReference type="GO" id="GO:0005886">
    <property type="term" value="C:plasma membrane"/>
    <property type="evidence" value="ECO:0007669"/>
    <property type="project" value="UniProtKB-SubCell"/>
</dbReference>
<feature type="transmembrane region" description="Helical" evidence="12">
    <location>
        <begin position="68"/>
        <end position="90"/>
    </location>
</feature>
<evidence type="ECO:0000259" key="14">
    <source>
        <dbReference type="PROSITE" id="PS50850"/>
    </source>
</evidence>
<proteinExistence type="inferred from homology"/>
<comment type="similarity">
    <text evidence="3">Belongs to the SHO1 family.</text>
</comment>
<feature type="transmembrane region" description="Helical" evidence="12">
    <location>
        <begin position="389"/>
        <end position="418"/>
    </location>
</feature>
<feature type="transmembrane region" description="Helical" evidence="12">
    <location>
        <begin position="186"/>
        <end position="209"/>
    </location>
</feature>
<dbReference type="PROSITE" id="PS50850">
    <property type="entry name" value="MFS"/>
    <property type="match status" value="1"/>
</dbReference>
<evidence type="ECO:0000256" key="5">
    <source>
        <dbReference type="ARBA" id="ARBA00022475"/>
    </source>
</evidence>
<accession>A0A9P6Y5T7</accession>
<feature type="region of interest" description="Disordered" evidence="11">
    <location>
        <begin position="1"/>
        <end position="21"/>
    </location>
</feature>
<dbReference type="OrthoDB" id="6499973at2759"/>
<dbReference type="PRINTS" id="PR00452">
    <property type="entry name" value="SH3DOMAIN"/>
</dbReference>
<feature type="transmembrane region" description="Helical" evidence="12">
    <location>
        <begin position="438"/>
        <end position="458"/>
    </location>
</feature>
<keyword evidence="9 12" id="KW-0472">Membrane</keyword>
<dbReference type="Pfam" id="PF00018">
    <property type="entry name" value="SH3_1"/>
    <property type="match status" value="1"/>
</dbReference>
<feature type="transmembrane region" description="Helical" evidence="12">
    <location>
        <begin position="293"/>
        <end position="314"/>
    </location>
</feature>
<dbReference type="InterPro" id="IPR036028">
    <property type="entry name" value="SH3-like_dom_sf"/>
</dbReference>
<keyword evidence="8" id="KW-0346">Stress response</keyword>
<comment type="caution">
    <text evidence="15">The sequence shown here is derived from an EMBL/GenBank/DDBJ whole genome shotgun (WGS) entry which is preliminary data.</text>
</comment>
<evidence type="ECO:0000256" key="7">
    <source>
        <dbReference type="ARBA" id="ARBA00022989"/>
    </source>
</evidence>
<evidence type="ECO:0000256" key="6">
    <source>
        <dbReference type="ARBA" id="ARBA00022692"/>
    </source>
</evidence>
<dbReference type="InterPro" id="IPR020846">
    <property type="entry name" value="MFS_dom"/>
</dbReference>
<dbReference type="AlphaFoldDB" id="A0A9P6Y5T7"/>
<feature type="transmembrane region" description="Helical" evidence="12">
    <location>
        <begin position="230"/>
        <end position="251"/>
    </location>
</feature>
<evidence type="ECO:0000256" key="4">
    <source>
        <dbReference type="ARBA" id="ARBA00022443"/>
    </source>
</evidence>
<comment type="similarity">
    <text evidence="2">Belongs to the major facilitator superfamily. Monocarboxylate porter (TC 2.A.1.13) family.</text>
</comment>
<dbReference type="PROSITE" id="PS50002">
    <property type="entry name" value="SH3"/>
    <property type="match status" value="1"/>
</dbReference>
<organism evidence="15 16">
    <name type="scientific">Rhizopus oryzae</name>
    <name type="common">Mucormycosis agent</name>
    <name type="synonym">Rhizopus arrhizus var. delemar</name>
    <dbReference type="NCBI Taxonomy" id="64495"/>
    <lineage>
        <taxon>Eukaryota</taxon>
        <taxon>Fungi</taxon>
        <taxon>Fungi incertae sedis</taxon>
        <taxon>Mucoromycota</taxon>
        <taxon>Mucoromycotina</taxon>
        <taxon>Mucoromycetes</taxon>
        <taxon>Mucorales</taxon>
        <taxon>Mucorineae</taxon>
        <taxon>Rhizopodaceae</taxon>
        <taxon>Rhizopus</taxon>
    </lineage>
</organism>
<evidence type="ECO:0000256" key="9">
    <source>
        <dbReference type="ARBA" id="ARBA00023136"/>
    </source>
</evidence>
<feature type="transmembrane region" description="Helical" evidence="12">
    <location>
        <begin position="320"/>
        <end position="342"/>
    </location>
</feature>
<dbReference type="InterPro" id="IPR050327">
    <property type="entry name" value="Proton-linked_MCT"/>
</dbReference>
<evidence type="ECO:0000256" key="11">
    <source>
        <dbReference type="SAM" id="MobiDB-lite"/>
    </source>
</evidence>
<dbReference type="PANTHER" id="PTHR11360:SF284">
    <property type="entry name" value="EG:103B4.3 PROTEIN-RELATED"/>
    <property type="match status" value="1"/>
</dbReference>